<reference evidence="2" key="4">
    <citation type="submission" date="2019-03" db="UniProtKB">
        <authorList>
            <consortium name="EnsemblPlants"/>
        </authorList>
    </citation>
    <scope>IDENTIFICATION</scope>
</reference>
<reference evidence="2" key="5">
    <citation type="journal article" date="2021" name="G3 (Bethesda)">
        <title>Aegilops tauschii genome assembly Aet v5.0 features greater sequence contiguity and improved annotation.</title>
        <authorList>
            <person name="Wang L."/>
            <person name="Zhu T."/>
            <person name="Rodriguez J.C."/>
            <person name="Deal K.R."/>
            <person name="Dubcovsky J."/>
            <person name="McGuire P.E."/>
            <person name="Lux T."/>
            <person name="Spannagl M."/>
            <person name="Mayer K.F.X."/>
            <person name="Baldrich P."/>
            <person name="Meyers B.C."/>
            <person name="Huo N."/>
            <person name="Gu Y.Q."/>
            <person name="Zhou H."/>
            <person name="Devos K.M."/>
            <person name="Bennetzen J.L."/>
            <person name="Unver T."/>
            <person name="Budak H."/>
            <person name="Gulick P.J."/>
            <person name="Galiba G."/>
            <person name="Kalapos B."/>
            <person name="Nelson D.R."/>
            <person name="Li P."/>
            <person name="You F.M."/>
            <person name="Luo M.C."/>
            <person name="Dvorak J."/>
        </authorList>
    </citation>
    <scope>NUCLEOTIDE SEQUENCE [LARGE SCALE GENOMIC DNA]</scope>
    <source>
        <strain evidence="2">cv. AL8/78</strain>
    </source>
</reference>
<reference evidence="3" key="2">
    <citation type="journal article" date="2017" name="Nat. Plants">
        <title>The Aegilops tauschii genome reveals multiple impacts of transposons.</title>
        <authorList>
            <person name="Zhao G."/>
            <person name="Zou C."/>
            <person name="Li K."/>
            <person name="Wang K."/>
            <person name="Li T."/>
            <person name="Gao L."/>
            <person name="Zhang X."/>
            <person name="Wang H."/>
            <person name="Yang Z."/>
            <person name="Liu X."/>
            <person name="Jiang W."/>
            <person name="Mao L."/>
            <person name="Kong X."/>
            <person name="Jiao Y."/>
            <person name="Jia J."/>
        </authorList>
    </citation>
    <scope>NUCLEOTIDE SEQUENCE [LARGE SCALE GENOMIC DNA]</scope>
    <source>
        <strain evidence="3">cv. AL8/78</strain>
    </source>
</reference>
<keyword evidence="3" id="KW-1185">Reference proteome</keyword>
<dbReference type="Proteomes" id="UP000015105">
    <property type="component" value="Chromosome 1D"/>
</dbReference>
<evidence type="ECO:0000313" key="3">
    <source>
        <dbReference type="Proteomes" id="UP000015105"/>
    </source>
</evidence>
<reference evidence="3" key="1">
    <citation type="journal article" date="2014" name="Science">
        <title>Ancient hybridizations among the ancestral genomes of bread wheat.</title>
        <authorList>
            <consortium name="International Wheat Genome Sequencing Consortium,"/>
            <person name="Marcussen T."/>
            <person name="Sandve S.R."/>
            <person name="Heier L."/>
            <person name="Spannagl M."/>
            <person name="Pfeifer M."/>
            <person name="Jakobsen K.S."/>
            <person name="Wulff B.B."/>
            <person name="Steuernagel B."/>
            <person name="Mayer K.F."/>
            <person name="Olsen O.A."/>
        </authorList>
    </citation>
    <scope>NUCLEOTIDE SEQUENCE [LARGE SCALE GENOMIC DNA]</scope>
    <source>
        <strain evidence="3">cv. AL8/78</strain>
    </source>
</reference>
<organism evidence="2 3">
    <name type="scientific">Aegilops tauschii subsp. strangulata</name>
    <name type="common">Goatgrass</name>
    <dbReference type="NCBI Taxonomy" id="200361"/>
    <lineage>
        <taxon>Eukaryota</taxon>
        <taxon>Viridiplantae</taxon>
        <taxon>Streptophyta</taxon>
        <taxon>Embryophyta</taxon>
        <taxon>Tracheophyta</taxon>
        <taxon>Spermatophyta</taxon>
        <taxon>Magnoliopsida</taxon>
        <taxon>Liliopsida</taxon>
        <taxon>Poales</taxon>
        <taxon>Poaceae</taxon>
        <taxon>BOP clade</taxon>
        <taxon>Pooideae</taxon>
        <taxon>Triticodae</taxon>
        <taxon>Triticeae</taxon>
        <taxon>Triticinae</taxon>
        <taxon>Aegilops</taxon>
    </lineage>
</organism>
<dbReference type="EnsemblPlants" id="AET1Gv20584100.8">
    <property type="protein sequence ID" value="AET1Gv20584100.8"/>
    <property type="gene ID" value="AET1Gv20584100"/>
</dbReference>
<name>A0A452YZX1_AEGTS</name>
<evidence type="ECO:0000256" key="1">
    <source>
        <dbReference type="SAM" id="SignalP"/>
    </source>
</evidence>
<keyword evidence="1" id="KW-0732">Signal</keyword>
<feature type="signal peptide" evidence="1">
    <location>
        <begin position="1"/>
        <end position="24"/>
    </location>
</feature>
<dbReference type="AlphaFoldDB" id="A0A452YZX1"/>
<accession>A0A452YZX1</accession>
<reference evidence="2" key="3">
    <citation type="journal article" date="2017" name="Nature">
        <title>Genome sequence of the progenitor of the wheat D genome Aegilops tauschii.</title>
        <authorList>
            <person name="Luo M.C."/>
            <person name="Gu Y.Q."/>
            <person name="Puiu D."/>
            <person name="Wang H."/>
            <person name="Twardziok S.O."/>
            <person name="Deal K.R."/>
            <person name="Huo N."/>
            <person name="Zhu T."/>
            <person name="Wang L."/>
            <person name="Wang Y."/>
            <person name="McGuire P.E."/>
            <person name="Liu S."/>
            <person name="Long H."/>
            <person name="Ramasamy R.K."/>
            <person name="Rodriguez J.C."/>
            <person name="Van S.L."/>
            <person name="Yuan L."/>
            <person name="Wang Z."/>
            <person name="Xia Z."/>
            <person name="Xiao L."/>
            <person name="Anderson O.D."/>
            <person name="Ouyang S."/>
            <person name="Liang Y."/>
            <person name="Zimin A.V."/>
            <person name="Pertea G."/>
            <person name="Qi P."/>
            <person name="Bennetzen J.L."/>
            <person name="Dai X."/>
            <person name="Dawson M.W."/>
            <person name="Muller H.G."/>
            <person name="Kugler K."/>
            <person name="Rivarola-Duarte L."/>
            <person name="Spannagl M."/>
            <person name="Mayer K.F.X."/>
            <person name="Lu F.H."/>
            <person name="Bevan M.W."/>
            <person name="Leroy P."/>
            <person name="Li P."/>
            <person name="You F.M."/>
            <person name="Sun Q."/>
            <person name="Liu Z."/>
            <person name="Lyons E."/>
            <person name="Wicker T."/>
            <person name="Salzberg S.L."/>
            <person name="Devos K.M."/>
            <person name="Dvorak J."/>
        </authorList>
    </citation>
    <scope>NUCLEOTIDE SEQUENCE [LARGE SCALE GENOMIC DNA]</scope>
    <source>
        <strain evidence="2">cv. AL8/78</strain>
    </source>
</reference>
<protein>
    <submittedName>
        <fullName evidence="2">Uncharacterized protein</fullName>
    </submittedName>
</protein>
<evidence type="ECO:0000313" key="2">
    <source>
        <dbReference type="EnsemblPlants" id="AET1Gv20584100.8"/>
    </source>
</evidence>
<feature type="chain" id="PRO_5019291103" evidence="1">
    <location>
        <begin position="25"/>
        <end position="63"/>
    </location>
</feature>
<dbReference type="Gramene" id="AET1Gv20584100.8">
    <property type="protein sequence ID" value="AET1Gv20584100.8"/>
    <property type="gene ID" value="AET1Gv20584100"/>
</dbReference>
<proteinExistence type="predicted"/>
<sequence length="63" mass="6788">MTIPQPPDKFCLLLVLYVCKTAYAAIGNPTKSIVRNKAVLLPAKKRAAEVGFAIKMVVATASR</sequence>